<dbReference type="InterPro" id="IPR036322">
    <property type="entry name" value="WD40_repeat_dom_sf"/>
</dbReference>
<dbReference type="Proteomes" id="UP000655588">
    <property type="component" value="Unassembled WGS sequence"/>
</dbReference>
<dbReference type="InterPro" id="IPR036047">
    <property type="entry name" value="F-box-like_dom_sf"/>
</dbReference>
<dbReference type="GO" id="GO:0031146">
    <property type="term" value="P:SCF-dependent proteasomal ubiquitin-dependent protein catabolic process"/>
    <property type="evidence" value="ECO:0007669"/>
    <property type="project" value="TreeGrafter"/>
</dbReference>
<dbReference type="Gene3D" id="1.20.1280.50">
    <property type="match status" value="1"/>
</dbReference>
<dbReference type="AlphaFoldDB" id="A0A833RL37"/>
<evidence type="ECO:0000313" key="4">
    <source>
        <dbReference type="Proteomes" id="UP000655588"/>
    </source>
</evidence>
<dbReference type="InterPro" id="IPR015943">
    <property type="entry name" value="WD40/YVTN_repeat-like_dom_sf"/>
</dbReference>
<dbReference type="Pfam" id="PF00400">
    <property type="entry name" value="WD40"/>
    <property type="match status" value="1"/>
</dbReference>
<dbReference type="FunFam" id="2.130.10.10:FF:002194">
    <property type="entry name" value="Uncharacterized protein"/>
    <property type="match status" value="1"/>
</dbReference>
<organism evidence="3 4">
    <name type="scientific">Frieseomelitta varia</name>
    <dbReference type="NCBI Taxonomy" id="561572"/>
    <lineage>
        <taxon>Eukaryota</taxon>
        <taxon>Metazoa</taxon>
        <taxon>Ecdysozoa</taxon>
        <taxon>Arthropoda</taxon>
        <taxon>Hexapoda</taxon>
        <taxon>Insecta</taxon>
        <taxon>Pterygota</taxon>
        <taxon>Neoptera</taxon>
        <taxon>Endopterygota</taxon>
        <taxon>Hymenoptera</taxon>
        <taxon>Apocrita</taxon>
        <taxon>Aculeata</taxon>
        <taxon>Apoidea</taxon>
        <taxon>Anthophila</taxon>
        <taxon>Apidae</taxon>
        <taxon>Frieseomelitta</taxon>
    </lineage>
</organism>
<keyword evidence="1" id="KW-0853">WD repeat</keyword>
<dbReference type="PANTHER" id="PTHR14381">
    <property type="entry name" value="DACTYLIN"/>
    <property type="match status" value="1"/>
</dbReference>
<feature type="domain" description="F-box" evidence="2">
    <location>
        <begin position="26"/>
        <end position="72"/>
    </location>
</feature>
<evidence type="ECO:0000256" key="1">
    <source>
        <dbReference type="PROSITE-ProRule" id="PRU00221"/>
    </source>
</evidence>
<dbReference type="GO" id="GO:0019005">
    <property type="term" value="C:SCF ubiquitin ligase complex"/>
    <property type="evidence" value="ECO:0007669"/>
    <property type="project" value="TreeGrafter"/>
</dbReference>
<dbReference type="PROSITE" id="PS50082">
    <property type="entry name" value="WD_REPEATS_2"/>
    <property type="match status" value="1"/>
</dbReference>
<dbReference type="SUPFAM" id="SSF50978">
    <property type="entry name" value="WD40 repeat-like"/>
    <property type="match status" value="1"/>
</dbReference>
<reference evidence="3" key="1">
    <citation type="submission" date="2019-11" db="EMBL/GenBank/DDBJ databases">
        <title>The nuclear and mitochondrial genomes of Frieseomelitta varia - a highly eusocial stingless bee (Meliponini) with a permanently sterile worker caste.</title>
        <authorList>
            <person name="Freitas F.C.P."/>
            <person name="Lourenco A.P."/>
            <person name="Nunes F.M.F."/>
            <person name="Paschoal A.R."/>
            <person name="Abreu F.C.P."/>
            <person name="Barbin F.O."/>
            <person name="Bataglia L."/>
            <person name="Cardoso-Junior C.A.M."/>
            <person name="Cervoni M.S."/>
            <person name="Silva S.R."/>
            <person name="Dalarmi F."/>
            <person name="Del Lama M.A."/>
            <person name="Depintor T.S."/>
            <person name="Ferreira K.M."/>
            <person name="Goria P.S."/>
            <person name="Jaskot M.C."/>
            <person name="Lago D.C."/>
            <person name="Luna-Lucena D."/>
            <person name="Moda L.M."/>
            <person name="Nascimento L."/>
            <person name="Pedrino M."/>
            <person name="Rabico F.O."/>
            <person name="Sanches F.C."/>
            <person name="Santos D.E."/>
            <person name="Santos C.G."/>
            <person name="Vieira J."/>
            <person name="Lopes T.F."/>
            <person name="Barchuk A.R."/>
            <person name="Hartfelder K."/>
            <person name="Simoes Z.L.P."/>
            <person name="Bitondi M.M.G."/>
            <person name="Pinheiro D.G."/>
        </authorList>
    </citation>
    <scope>NUCLEOTIDE SEQUENCE</scope>
    <source>
        <strain evidence="3">USP_RPSP 00005682</strain>
        <tissue evidence="3">Whole individual</tissue>
    </source>
</reference>
<dbReference type="InterPro" id="IPR001680">
    <property type="entry name" value="WD40_rpt"/>
</dbReference>
<comment type="caution">
    <text evidence="3">The sequence shown here is derived from an EMBL/GenBank/DDBJ whole genome shotgun (WGS) entry which is preliminary data.</text>
</comment>
<accession>A0A833RL37</accession>
<dbReference type="Gene3D" id="2.130.10.10">
    <property type="entry name" value="YVTN repeat-like/Quinoprotein amine dehydrogenase"/>
    <property type="match status" value="1"/>
</dbReference>
<dbReference type="PROSITE" id="PS50181">
    <property type="entry name" value="FBOX"/>
    <property type="match status" value="1"/>
</dbReference>
<name>A0A833RL37_9HYME</name>
<dbReference type="OrthoDB" id="435188at2759"/>
<keyword evidence="4" id="KW-1185">Reference proteome</keyword>
<dbReference type="SMART" id="SM00320">
    <property type="entry name" value="WD40"/>
    <property type="match status" value="5"/>
</dbReference>
<dbReference type="PANTHER" id="PTHR14381:SF1">
    <property type="entry name" value="F-BOX_WD REPEAT-CONTAINING PROTEIN 4"/>
    <property type="match status" value="1"/>
</dbReference>
<dbReference type="EMBL" id="WNWW01000912">
    <property type="protein sequence ID" value="KAF3420833.1"/>
    <property type="molecule type" value="Genomic_DNA"/>
</dbReference>
<dbReference type="SUPFAM" id="SSF81383">
    <property type="entry name" value="F-box domain"/>
    <property type="match status" value="1"/>
</dbReference>
<dbReference type="InterPro" id="IPR001810">
    <property type="entry name" value="F-box_dom"/>
</dbReference>
<dbReference type="InterPro" id="IPR052301">
    <property type="entry name" value="SCF_F-box/WD-repeat"/>
</dbReference>
<dbReference type="SMART" id="SM00256">
    <property type="entry name" value="FBOX"/>
    <property type="match status" value="1"/>
</dbReference>
<proteinExistence type="predicted"/>
<gene>
    <name evidence="3" type="ORF">E2986_02620</name>
</gene>
<dbReference type="Pfam" id="PF12937">
    <property type="entry name" value="F-box-like"/>
    <property type="match status" value="1"/>
</dbReference>
<feature type="repeat" description="WD" evidence="1">
    <location>
        <begin position="205"/>
        <end position="234"/>
    </location>
</feature>
<evidence type="ECO:0000313" key="3">
    <source>
        <dbReference type="EMBL" id="KAF3420833.1"/>
    </source>
</evidence>
<evidence type="ECO:0000259" key="2">
    <source>
        <dbReference type="PROSITE" id="PS50181"/>
    </source>
</evidence>
<sequence>MLKFNSCCCASSVSHHVIGLTNMTDVWRLDTLPSDVLILIFDYCHAFDLVRLSEVCKRFYDIIREETLWIKKSKQPIATNQTSRKFRERCNSLLCLRTKWHVSNNWQYGKYERKIIFSQNIKLIPKIQLTKDVLWWSGGNQLYGFRRTEPFQANNRMFIDDYVRSDICKFVIRNDCIVTGHRDGSLQFWTKPECNQNINFYFSIDGAHSRNVNALDETCSTIVSGSNDGTVKVWGPLGQGMLNVPLATINITEWVCSLSIDPTSKNVAVGSAGEIDTPHLHIFDLEYYKDSDILKPDKTRCAGTLDMVWNSPQILLTCGYDTCIRKWDLRTGTCVYSWPDPTDATVYCLSSDYQHTMITGTKFNCKAVLWDQRQKNYIQFYFMNLRRMSSPIYSLSFDSTHLYGATDQHLVELNFSGYSYKESNYKEILKYE</sequence>
<protein>
    <recommendedName>
        <fullName evidence="2">F-box domain-containing protein</fullName>
    </recommendedName>
</protein>